<evidence type="ECO:0000256" key="3">
    <source>
        <dbReference type="ARBA" id="ARBA00010067"/>
    </source>
</evidence>
<proteinExistence type="inferred from homology"/>
<dbReference type="PANTHER" id="PTHR33541:SF31">
    <property type="entry name" value="PROTEIN BIG GRAIN 1-LIKE A"/>
    <property type="match status" value="1"/>
</dbReference>
<feature type="region of interest" description="Disordered" evidence="8">
    <location>
        <begin position="137"/>
        <end position="176"/>
    </location>
</feature>
<feature type="region of interest" description="Disordered" evidence="8">
    <location>
        <begin position="36"/>
        <end position="86"/>
    </location>
</feature>
<feature type="compositionally biased region" description="Gly residues" evidence="8">
    <location>
        <begin position="69"/>
        <end position="80"/>
    </location>
</feature>
<comment type="similarity">
    <text evidence="3">Belongs to the BIG GRAIN 1 (BG1) plant protein family.</text>
</comment>
<feature type="compositionally biased region" description="Basic residues" evidence="8">
    <location>
        <begin position="148"/>
        <end position="167"/>
    </location>
</feature>
<evidence type="ECO:0000256" key="6">
    <source>
        <dbReference type="ARBA" id="ARBA00023136"/>
    </source>
</evidence>
<dbReference type="EMBL" id="JASCZI010181336">
    <property type="protein sequence ID" value="MED6182106.1"/>
    <property type="molecule type" value="Genomic_DNA"/>
</dbReference>
<dbReference type="Proteomes" id="UP001341840">
    <property type="component" value="Unassembled WGS sequence"/>
</dbReference>
<sequence length="418" mass="46217">MYIMEKENLTYPQRKRTPSFSSTLLDAIYRSIDGSKSDLDNHQQLDHHHHHHLNGEKSNRTTMKHNNHGGVGGGAGGGGNNKNKNKKEKMMNNHLCRRHSVMLDDECSQIFTNSVTSTFSSECSSYGGVGVGATFSSPKSEISSRHIQDHHHQKKKNQKKQQQKKAKRDGGGDNSKLRALKMYGKLKQPISPGSRIASFLCSIFNSGSVKKAKKMCYVGAVDDVNVVTFQHKSKSPCFSSSSSSSTMGVTSSLSRRSCMSKTSSSSSSSKAKNDNNNNGVKRSVRFYPVSVILGENDNDDSQHQHRYSAYSEKDPSLLPLNSVRKITRSSTSCIEAARENFSSGKGNNNGKFEYIRGYYGNCEDEDDEEDDALSYSSSDLFELDHIIGGAEGRYQEELPVYETTNLETNKAIANGLCL</sequence>
<evidence type="ECO:0000256" key="2">
    <source>
        <dbReference type="ARBA" id="ARBA00004236"/>
    </source>
</evidence>
<evidence type="ECO:0000313" key="9">
    <source>
        <dbReference type="EMBL" id="MED6182106.1"/>
    </source>
</evidence>
<keyword evidence="5" id="KW-1003">Cell membrane</keyword>
<keyword evidence="6" id="KW-0472">Membrane</keyword>
<comment type="caution">
    <text evidence="9">The sequence shown here is derived from an EMBL/GenBank/DDBJ whole genome shotgun (WGS) entry which is preliminary data.</text>
</comment>
<evidence type="ECO:0000256" key="4">
    <source>
        <dbReference type="ARBA" id="ARBA00022448"/>
    </source>
</evidence>
<reference evidence="9 10" key="1">
    <citation type="journal article" date="2023" name="Plants (Basel)">
        <title>Bridging the Gap: Combining Genomics and Transcriptomics Approaches to Understand Stylosanthes scabra, an Orphan Legume from the Brazilian Caatinga.</title>
        <authorList>
            <person name="Ferreira-Neto J.R.C."/>
            <person name="da Silva M.D."/>
            <person name="Binneck E."/>
            <person name="de Melo N.F."/>
            <person name="da Silva R.H."/>
            <person name="de Melo A.L.T.M."/>
            <person name="Pandolfi V."/>
            <person name="Bustamante F.O."/>
            <person name="Brasileiro-Vidal A.C."/>
            <person name="Benko-Iseppon A.M."/>
        </authorList>
    </citation>
    <scope>NUCLEOTIDE SEQUENCE [LARGE SCALE GENOMIC DNA]</scope>
    <source>
        <tissue evidence="9">Leaves</tissue>
    </source>
</reference>
<dbReference type="PANTHER" id="PTHR33541">
    <property type="entry name" value="PROTEIN BIG GRAIN 1-LIKE A-RELATED"/>
    <property type="match status" value="1"/>
</dbReference>
<protein>
    <recommendedName>
        <fullName evidence="11">Protein BIG GRAIN 1-like B</fullName>
    </recommendedName>
</protein>
<feature type="compositionally biased region" description="Low complexity" evidence="8">
    <location>
        <begin position="235"/>
        <end position="281"/>
    </location>
</feature>
<evidence type="ECO:0000256" key="7">
    <source>
        <dbReference type="ARBA" id="ARBA00023294"/>
    </source>
</evidence>
<feature type="compositionally biased region" description="Basic and acidic residues" evidence="8">
    <location>
        <begin position="36"/>
        <end position="46"/>
    </location>
</feature>
<keyword evidence="10" id="KW-1185">Reference proteome</keyword>
<evidence type="ECO:0008006" key="11">
    <source>
        <dbReference type="Google" id="ProtNLM"/>
    </source>
</evidence>
<dbReference type="InterPro" id="IPR039621">
    <property type="entry name" value="BG1-like"/>
</dbReference>
<evidence type="ECO:0000256" key="5">
    <source>
        <dbReference type="ARBA" id="ARBA00022475"/>
    </source>
</evidence>
<evidence type="ECO:0000256" key="1">
    <source>
        <dbReference type="ARBA" id="ARBA00002281"/>
    </source>
</evidence>
<name>A0ABU6W9N4_9FABA</name>
<organism evidence="9 10">
    <name type="scientific">Stylosanthes scabra</name>
    <dbReference type="NCBI Taxonomy" id="79078"/>
    <lineage>
        <taxon>Eukaryota</taxon>
        <taxon>Viridiplantae</taxon>
        <taxon>Streptophyta</taxon>
        <taxon>Embryophyta</taxon>
        <taxon>Tracheophyta</taxon>
        <taxon>Spermatophyta</taxon>
        <taxon>Magnoliopsida</taxon>
        <taxon>eudicotyledons</taxon>
        <taxon>Gunneridae</taxon>
        <taxon>Pentapetalae</taxon>
        <taxon>rosids</taxon>
        <taxon>fabids</taxon>
        <taxon>Fabales</taxon>
        <taxon>Fabaceae</taxon>
        <taxon>Papilionoideae</taxon>
        <taxon>50 kb inversion clade</taxon>
        <taxon>dalbergioids sensu lato</taxon>
        <taxon>Dalbergieae</taxon>
        <taxon>Pterocarpus clade</taxon>
        <taxon>Stylosanthes</taxon>
    </lineage>
</organism>
<feature type="region of interest" description="Disordered" evidence="8">
    <location>
        <begin position="234"/>
        <end position="281"/>
    </location>
</feature>
<keyword evidence="4" id="KW-0813">Transport</keyword>
<comment type="subcellular location">
    <subcellularLocation>
        <location evidence="2">Cell membrane</location>
    </subcellularLocation>
</comment>
<evidence type="ECO:0000313" key="10">
    <source>
        <dbReference type="Proteomes" id="UP001341840"/>
    </source>
</evidence>
<gene>
    <name evidence="9" type="ORF">PIB30_025485</name>
</gene>
<comment type="function">
    <text evidence="1">Involved in auxin transport. Regulator of the auxin signaling pathway.</text>
</comment>
<accession>A0ABU6W9N4</accession>
<evidence type="ECO:0000256" key="8">
    <source>
        <dbReference type="SAM" id="MobiDB-lite"/>
    </source>
</evidence>
<keyword evidence="7" id="KW-0927">Auxin signaling pathway</keyword>